<dbReference type="PANTHER" id="PTHR37305:SF1">
    <property type="entry name" value="MEMBRANE PROTEIN"/>
    <property type="match status" value="1"/>
</dbReference>
<keyword evidence="1" id="KW-1133">Transmembrane helix</keyword>
<dbReference type="EMBL" id="FUWZ01000002">
    <property type="protein sequence ID" value="SKA02582.1"/>
    <property type="molecule type" value="Genomic_DNA"/>
</dbReference>
<gene>
    <name evidence="2" type="ORF">SAMN04488128_102350</name>
</gene>
<keyword evidence="1" id="KW-0812">Transmembrane</keyword>
<dbReference type="OrthoDB" id="1452202at2"/>
<sequence>MKQLLYTEWLKVKNYRTFWIMLLVAVVMIPAGNYVPAQVMASRDLEQAAKMLGQSPFGFPVVWQTVANISSYMTALLGLMLIILVTNEYTFRTNRQNIIDGWERRQFVYAKLIWVVLLSLAALLTAVLTAFVCGLVYGSNSFSLEGFSYMWYYWLQVVLELCLALLVAVLVKRAGFAMAIFLGYIMMLEQTLVLLLKRYAGPVGGLLPLQTGDELLPFPLVGKMVANLSERYDDSVYLLFLLGYIVLIIYLVFRKVLKSDL</sequence>
<dbReference type="PANTHER" id="PTHR37305">
    <property type="entry name" value="INTEGRAL MEMBRANE PROTEIN-RELATED"/>
    <property type="match status" value="1"/>
</dbReference>
<proteinExistence type="predicted"/>
<keyword evidence="1" id="KW-0472">Membrane</keyword>
<dbReference type="Proteomes" id="UP000190367">
    <property type="component" value="Unassembled WGS sequence"/>
</dbReference>
<accession>A0A1T4QFV3</accession>
<name>A0A1T4QFV3_9BACT</name>
<dbReference type="STRING" id="634771.SAMN04488128_102350"/>
<keyword evidence="3" id="KW-1185">Reference proteome</keyword>
<reference evidence="3" key="1">
    <citation type="submission" date="2017-02" db="EMBL/GenBank/DDBJ databases">
        <authorList>
            <person name="Varghese N."/>
            <person name="Submissions S."/>
        </authorList>
    </citation>
    <scope>NUCLEOTIDE SEQUENCE [LARGE SCALE GENOMIC DNA]</scope>
    <source>
        <strain evidence="3">DSM 22224</strain>
    </source>
</reference>
<protein>
    <submittedName>
        <fullName evidence="2">ABC-2 family transporter protein</fullName>
    </submittedName>
</protein>
<feature type="transmembrane region" description="Helical" evidence="1">
    <location>
        <begin position="112"/>
        <end position="139"/>
    </location>
</feature>
<evidence type="ECO:0000313" key="3">
    <source>
        <dbReference type="Proteomes" id="UP000190367"/>
    </source>
</evidence>
<organism evidence="2 3">
    <name type="scientific">Chitinophaga eiseniae</name>
    <dbReference type="NCBI Taxonomy" id="634771"/>
    <lineage>
        <taxon>Bacteria</taxon>
        <taxon>Pseudomonadati</taxon>
        <taxon>Bacteroidota</taxon>
        <taxon>Chitinophagia</taxon>
        <taxon>Chitinophagales</taxon>
        <taxon>Chitinophagaceae</taxon>
        <taxon>Chitinophaga</taxon>
    </lineage>
</organism>
<feature type="transmembrane region" description="Helical" evidence="1">
    <location>
        <begin position="61"/>
        <end position="85"/>
    </location>
</feature>
<dbReference type="Pfam" id="PF12730">
    <property type="entry name" value="ABC2_membrane_4"/>
    <property type="match status" value="1"/>
</dbReference>
<feature type="transmembrane region" description="Helical" evidence="1">
    <location>
        <begin position="235"/>
        <end position="253"/>
    </location>
</feature>
<evidence type="ECO:0000313" key="2">
    <source>
        <dbReference type="EMBL" id="SKA02582.1"/>
    </source>
</evidence>
<evidence type="ECO:0000256" key="1">
    <source>
        <dbReference type="SAM" id="Phobius"/>
    </source>
</evidence>
<feature type="transmembrane region" description="Helical" evidence="1">
    <location>
        <begin position="151"/>
        <end position="171"/>
    </location>
</feature>
<dbReference type="AlphaFoldDB" id="A0A1T4QFV3"/>
<feature type="transmembrane region" description="Helical" evidence="1">
    <location>
        <begin position="20"/>
        <end position="41"/>
    </location>
</feature>
<feature type="transmembrane region" description="Helical" evidence="1">
    <location>
        <begin position="176"/>
        <end position="196"/>
    </location>
</feature>
<dbReference type="RefSeq" id="WP_078668911.1">
    <property type="nucleotide sequence ID" value="NZ_FUWZ01000002.1"/>
</dbReference>